<keyword evidence="2" id="KW-1133">Transmembrane helix</keyword>
<gene>
    <name evidence="3" type="ORF">Y036_5590</name>
</gene>
<protein>
    <submittedName>
        <fullName evidence="3">F0F1-ATPase subunit family protein</fullName>
    </submittedName>
</protein>
<evidence type="ECO:0000313" key="3">
    <source>
        <dbReference type="EMBL" id="KGX16492.1"/>
    </source>
</evidence>
<feature type="region of interest" description="Disordered" evidence="1">
    <location>
        <begin position="1"/>
        <end position="96"/>
    </location>
</feature>
<feature type="transmembrane region" description="Helical" evidence="2">
    <location>
        <begin position="134"/>
        <end position="153"/>
    </location>
</feature>
<evidence type="ECO:0000256" key="2">
    <source>
        <dbReference type="SAM" id="Phobius"/>
    </source>
</evidence>
<evidence type="ECO:0000313" key="4">
    <source>
        <dbReference type="Proteomes" id="UP000030475"/>
    </source>
</evidence>
<evidence type="ECO:0000256" key="1">
    <source>
        <dbReference type="SAM" id="MobiDB-lite"/>
    </source>
</evidence>
<dbReference type="Proteomes" id="UP000030475">
    <property type="component" value="Unassembled WGS sequence"/>
</dbReference>
<dbReference type="RefSeq" id="WP_024430561.1">
    <property type="nucleotide sequence ID" value="NZ_CM007659.1"/>
</dbReference>
<dbReference type="EMBL" id="JQIM01000008">
    <property type="protein sequence ID" value="KGX16492.1"/>
    <property type="molecule type" value="Genomic_DNA"/>
</dbReference>
<keyword evidence="2" id="KW-0472">Membrane</keyword>
<feature type="compositionally biased region" description="Low complexity" evidence="1">
    <location>
        <begin position="50"/>
        <end position="71"/>
    </location>
</feature>
<keyword evidence="2" id="KW-0812">Transmembrane</keyword>
<feature type="compositionally biased region" description="Basic and acidic residues" evidence="1">
    <location>
        <begin position="1"/>
        <end position="27"/>
    </location>
</feature>
<proteinExistence type="predicted"/>
<dbReference type="AlphaFoldDB" id="A0AA40MEP0"/>
<organism evidence="3 4">
    <name type="scientific">Burkholderia pseudomallei</name>
    <name type="common">Pseudomonas pseudomallei</name>
    <dbReference type="NCBI Taxonomy" id="28450"/>
    <lineage>
        <taxon>Bacteria</taxon>
        <taxon>Pseudomonadati</taxon>
        <taxon>Pseudomonadota</taxon>
        <taxon>Betaproteobacteria</taxon>
        <taxon>Burkholderiales</taxon>
        <taxon>Burkholderiaceae</taxon>
        <taxon>Burkholderia</taxon>
        <taxon>pseudomallei group</taxon>
    </lineage>
</organism>
<accession>A0AA40MEP0</accession>
<comment type="caution">
    <text evidence="3">The sequence shown here is derived from an EMBL/GenBank/DDBJ whole genome shotgun (WGS) entry which is preliminary data.</text>
</comment>
<feature type="compositionally biased region" description="Basic and acidic residues" evidence="1">
    <location>
        <begin position="35"/>
        <end position="45"/>
    </location>
</feature>
<reference evidence="3 4" key="1">
    <citation type="submission" date="2014-08" db="EMBL/GenBank/DDBJ databases">
        <authorList>
            <person name="Bunnell A."/>
            <person name="Chain P.S."/>
            <person name="Chertkov O."/>
            <person name="Currie B.J."/>
            <person name="Daligault H.E."/>
            <person name="Davenport K.W."/>
            <person name="Davis C."/>
            <person name="Gleasner C.D."/>
            <person name="Johnson S.L."/>
            <person name="Kaestli M."/>
            <person name="Koren S."/>
            <person name="Kunde Y.A."/>
            <person name="Mayo M."/>
            <person name="McMurry K.K."/>
            <person name="Price E.P."/>
            <person name="Reitenga K.G."/>
            <person name="Robison R."/>
            <person name="Rosovitz M.J."/>
            <person name="Sarovich D.S."/>
            <person name="Teshima H."/>
        </authorList>
    </citation>
    <scope>NUCLEOTIDE SEQUENCE [LARGE SCALE GENOMIC DNA]</scope>
    <source>
        <strain evidence="3 4">MSHR44</strain>
    </source>
</reference>
<dbReference type="KEGG" id="but:X994_5143"/>
<dbReference type="Pfam" id="PF09527">
    <property type="entry name" value="ATPase_gene1"/>
    <property type="match status" value="1"/>
</dbReference>
<feature type="transmembrane region" description="Helical" evidence="2">
    <location>
        <begin position="102"/>
        <end position="122"/>
    </location>
</feature>
<sequence>MMKRRPPEVKREAREARDDAARGDARHAGAGAAPDDPRGAARRDPSPGSRAARGGATHPAARAAEPAAPKPAADRVERAAHTAAARAARGARDPEPSLGRRLAQIGVLGWTIVAPTLAALALGRWLDRMFATRVFFSAPLLMLGAALGLWLAWRWMKAQQHGDRDD</sequence>
<dbReference type="InterPro" id="IPR032820">
    <property type="entry name" value="ATPase_put"/>
</dbReference>
<name>A0AA40MEP0_BURPE</name>